<evidence type="ECO:0000313" key="3">
    <source>
        <dbReference type="Proteomes" id="UP000247476"/>
    </source>
</evidence>
<evidence type="ECO:0000256" key="1">
    <source>
        <dbReference type="SAM" id="SignalP"/>
    </source>
</evidence>
<dbReference type="RefSeq" id="WP_110843568.1">
    <property type="nucleotide sequence ID" value="NZ_QJVJ01000018.1"/>
</dbReference>
<proteinExistence type="predicted"/>
<dbReference type="Proteomes" id="UP000247476">
    <property type="component" value="Unassembled WGS sequence"/>
</dbReference>
<keyword evidence="3" id="KW-1185">Reference proteome</keyword>
<keyword evidence="1" id="KW-0732">Signal</keyword>
<feature type="signal peptide" evidence="1">
    <location>
        <begin position="1"/>
        <end position="25"/>
    </location>
</feature>
<comment type="caution">
    <text evidence="2">The sequence shown here is derived from an EMBL/GenBank/DDBJ whole genome shotgun (WGS) entry which is preliminary data.</text>
</comment>
<dbReference type="EMBL" id="QJVJ01000018">
    <property type="protein sequence ID" value="PYI50553.1"/>
    <property type="molecule type" value="Genomic_DNA"/>
</dbReference>
<dbReference type="OrthoDB" id="2678900at2"/>
<name>A0A2V5JZD1_9BACL</name>
<evidence type="ECO:0000313" key="2">
    <source>
        <dbReference type="EMBL" id="PYI50553.1"/>
    </source>
</evidence>
<reference evidence="2 3" key="1">
    <citation type="submission" date="2018-05" db="EMBL/GenBank/DDBJ databases">
        <title>Paenibacillus flagellatus sp. nov., isolated from selenium mineral soil.</title>
        <authorList>
            <person name="Dai X."/>
        </authorList>
    </citation>
    <scope>NUCLEOTIDE SEQUENCE [LARGE SCALE GENOMIC DNA]</scope>
    <source>
        <strain evidence="2 3">DXL2</strain>
    </source>
</reference>
<accession>A0A2V5JZD1</accession>
<protein>
    <submittedName>
        <fullName evidence="2">Uncharacterized protein</fullName>
    </submittedName>
</protein>
<dbReference type="AlphaFoldDB" id="A0A2V5JZD1"/>
<organism evidence="2 3">
    <name type="scientific">Paenibacillus flagellatus</name>
    <dbReference type="NCBI Taxonomy" id="2211139"/>
    <lineage>
        <taxon>Bacteria</taxon>
        <taxon>Bacillati</taxon>
        <taxon>Bacillota</taxon>
        <taxon>Bacilli</taxon>
        <taxon>Bacillales</taxon>
        <taxon>Paenibacillaceae</taxon>
        <taxon>Paenibacillus</taxon>
    </lineage>
</organism>
<gene>
    <name evidence="2" type="ORF">DLM86_29065</name>
</gene>
<sequence>MKKKSTWIASAAMAALLAFPSVVGAAEEEAAPQPEPPKPSQIRLETEGPFTSLQVGKWVYVFNDQEPIFHTKGGDQYGSLKDLFVLPFGPEQVPFIVVRHPKSGLMVFTDQWPKLNAEEAEKPDPQSEAYDSGRIFDTAQTKIVSKTSHHYAEQEGDEVVVYTANDFDDLQKGYHESIRTKGKLRGLILYDCCPFVVVETADDELAVFHAGEQGALKAGVIDL</sequence>
<feature type="chain" id="PRO_5016072042" evidence="1">
    <location>
        <begin position="26"/>
        <end position="223"/>
    </location>
</feature>